<dbReference type="HOGENOM" id="CLU_053697_0_0_7"/>
<evidence type="ECO:0000256" key="1">
    <source>
        <dbReference type="ARBA" id="ARBA00005806"/>
    </source>
</evidence>
<evidence type="ECO:0000313" key="6">
    <source>
        <dbReference type="Proteomes" id="UP000002420"/>
    </source>
</evidence>
<dbReference type="Gene3D" id="3.40.50.11890">
    <property type="match status" value="1"/>
</dbReference>
<evidence type="ECO:0000256" key="4">
    <source>
        <dbReference type="ARBA" id="ARBA00023014"/>
    </source>
</evidence>
<sequence>MDLRAPLFFGQSLPCDASLEEILDACRELLCDATFPTLRLWQEQGGRVLGHFQVYMPEEIADAAGMLAVKLGCTTGNGGAGGAHFGSYLCSVVKQVFNLVEGGDLSLDLLIVPSICDAARNLPAIWSRNFSTPCRTLYLPQNSTAPAAENYLRQEYAGLAAVVSEVTGRPLELEAVRRSIAVYNRHRRLLRELQALKSREPRKLALDEYYLLTAVGSLLPPGEHNRLLERVLPLLAMRQRQQQDKIRVVLCGCFCEQPPLGMLEAIARCCHVVSDDLLIGLRWLTGDVDVQGDPLAALAHAYCTGLSRSPVQHDPHRQTADLLLKQVKQQGAQAVIITAPKMCEPGLDELVPAVAALTGAGIPSCICEFEQGMNSFELVELQVETFSENILYAGELP</sequence>
<dbReference type="Gene3D" id="1.20.1270.370">
    <property type="match status" value="1"/>
</dbReference>
<accession>B3E5D0</accession>
<gene>
    <name evidence="5" type="ordered locus">Glov_2401</name>
</gene>
<keyword evidence="4" id="KW-0411">Iron-sulfur</keyword>
<keyword evidence="2" id="KW-0479">Metal-binding</keyword>
<dbReference type="STRING" id="398767.Glov_2401"/>
<keyword evidence="3" id="KW-0408">Iron</keyword>
<dbReference type="RefSeq" id="WP_012470450.1">
    <property type="nucleotide sequence ID" value="NC_010814.1"/>
</dbReference>
<dbReference type="Gene3D" id="3.40.50.11900">
    <property type="match status" value="1"/>
</dbReference>
<dbReference type="GO" id="GO:0051536">
    <property type="term" value="F:iron-sulfur cluster binding"/>
    <property type="evidence" value="ECO:0007669"/>
    <property type="project" value="UniProtKB-KW"/>
</dbReference>
<dbReference type="OrthoDB" id="9810278at2"/>
<dbReference type="PANTHER" id="PTHR30548:SF5">
    <property type="entry name" value="SUBUNIT OF OXYGEN-SENSITIVE 2-HYDROXYISOCAPROYL-COA DEHYDRATASE"/>
    <property type="match status" value="1"/>
</dbReference>
<dbReference type="GO" id="GO:0046872">
    <property type="term" value="F:metal ion binding"/>
    <property type="evidence" value="ECO:0007669"/>
    <property type="project" value="UniProtKB-KW"/>
</dbReference>
<reference evidence="5 6" key="1">
    <citation type="submission" date="2008-05" db="EMBL/GenBank/DDBJ databases">
        <title>Complete sequence of chromosome of Geobacter lovleyi SZ.</title>
        <authorList>
            <consortium name="US DOE Joint Genome Institute"/>
            <person name="Lucas S."/>
            <person name="Copeland A."/>
            <person name="Lapidus A."/>
            <person name="Glavina del Rio T."/>
            <person name="Dalin E."/>
            <person name="Tice H."/>
            <person name="Bruce D."/>
            <person name="Goodwin L."/>
            <person name="Pitluck S."/>
            <person name="Chertkov O."/>
            <person name="Meincke L."/>
            <person name="Brettin T."/>
            <person name="Detter J.C."/>
            <person name="Han C."/>
            <person name="Tapia R."/>
            <person name="Kuske C.R."/>
            <person name="Schmutz J."/>
            <person name="Larimer F."/>
            <person name="Land M."/>
            <person name="Hauser L."/>
            <person name="Kyrpides N."/>
            <person name="Mikhailova N."/>
            <person name="Sung Y."/>
            <person name="Fletcher K.E."/>
            <person name="Ritalahti K.M."/>
            <person name="Loeffler F.E."/>
            <person name="Richardson P."/>
        </authorList>
    </citation>
    <scope>NUCLEOTIDE SEQUENCE [LARGE SCALE GENOMIC DNA]</scope>
    <source>
        <strain evidence="6">ATCC BAA-1151 / DSM 17278 / SZ</strain>
    </source>
</reference>
<dbReference type="PANTHER" id="PTHR30548">
    <property type="entry name" value="2-HYDROXYGLUTARYL-COA DEHYDRATASE, D-COMPONENT-RELATED"/>
    <property type="match status" value="1"/>
</dbReference>
<dbReference type="eggNOG" id="COG1775">
    <property type="taxonomic scope" value="Bacteria"/>
</dbReference>
<dbReference type="AlphaFoldDB" id="B3E5D0"/>
<organism evidence="5 6">
    <name type="scientific">Trichlorobacter lovleyi (strain ATCC BAA-1151 / DSM 17278 / SZ)</name>
    <name type="common">Geobacter lovleyi</name>
    <dbReference type="NCBI Taxonomy" id="398767"/>
    <lineage>
        <taxon>Bacteria</taxon>
        <taxon>Pseudomonadati</taxon>
        <taxon>Thermodesulfobacteriota</taxon>
        <taxon>Desulfuromonadia</taxon>
        <taxon>Geobacterales</taxon>
        <taxon>Geobacteraceae</taxon>
        <taxon>Trichlorobacter</taxon>
    </lineage>
</organism>
<dbReference type="EMBL" id="CP001089">
    <property type="protein sequence ID" value="ACD96117.1"/>
    <property type="molecule type" value="Genomic_DNA"/>
</dbReference>
<dbReference type="Proteomes" id="UP000002420">
    <property type="component" value="Chromosome"/>
</dbReference>
<comment type="similarity">
    <text evidence="1">Belongs to the FldB/FldC dehydratase alpha/beta subunit family.</text>
</comment>
<evidence type="ECO:0000313" key="5">
    <source>
        <dbReference type="EMBL" id="ACD96117.1"/>
    </source>
</evidence>
<evidence type="ECO:0000256" key="3">
    <source>
        <dbReference type="ARBA" id="ARBA00023004"/>
    </source>
</evidence>
<dbReference type="KEGG" id="glo:Glov_2401"/>
<dbReference type="InterPro" id="IPR010327">
    <property type="entry name" value="FldB/FldC_alpha/beta"/>
</dbReference>
<proteinExistence type="inferred from homology"/>
<dbReference type="Pfam" id="PF06050">
    <property type="entry name" value="HGD-D"/>
    <property type="match status" value="1"/>
</dbReference>
<evidence type="ECO:0000256" key="2">
    <source>
        <dbReference type="ARBA" id="ARBA00022723"/>
    </source>
</evidence>
<name>B3E5D0_TRIL1</name>
<protein>
    <submittedName>
        <fullName evidence="5">2-hydroxyglutaryl-CoA dehydratase D-component</fullName>
    </submittedName>
</protein>
<keyword evidence="6" id="KW-1185">Reference proteome</keyword>